<keyword evidence="4" id="KW-0963">Cytoplasm</keyword>
<reference evidence="14 15" key="1">
    <citation type="journal article" date="2007" name="Science">
        <title>Sea anemone genome reveals ancestral eumetazoan gene repertoire and genomic organization.</title>
        <authorList>
            <person name="Putnam N.H."/>
            <person name="Srivastava M."/>
            <person name="Hellsten U."/>
            <person name="Dirks B."/>
            <person name="Chapman J."/>
            <person name="Salamov A."/>
            <person name="Terry A."/>
            <person name="Shapiro H."/>
            <person name="Lindquist E."/>
            <person name="Kapitonov V.V."/>
            <person name="Jurka J."/>
            <person name="Genikhovich G."/>
            <person name="Grigoriev I.V."/>
            <person name="Lucas S.M."/>
            <person name="Steele R.E."/>
            <person name="Finnerty J.R."/>
            <person name="Technau U."/>
            <person name="Martindale M.Q."/>
            <person name="Rokhsar D.S."/>
        </authorList>
    </citation>
    <scope>NUCLEOTIDE SEQUENCE [LARGE SCALE GENOMIC DNA]</scope>
    <source>
        <strain evidence="15">CH2 X CH6</strain>
    </source>
</reference>
<dbReference type="Pfam" id="PF00008">
    <property type="entry name" value="EGF"/>
    <property type="match status" value="4"/>
</dbReference>
<dbReference type="AlphaFoldDB" id="A7SNZ1"/>
<evidence type="ECO:0000256" key="12">
    <source>
        <dbReference type="PROSITE-ProRule" id="PRU00076"/>
    </source>
</evidence>
<comment type="subcellular location">
    <subcellularLocation>
        <location evidence="1">Cytoplasm</location>
    </subcellularLocation>
    <subcellularLocation>
        <location evidence="2">Secreted</location>
    </subcellularLocation>
</comment>
<evidence type="ECO:0000256" key="2">
    <source>
        <dbReference type="ARBA" id="ARBA00004613"/>
    </source>
</evidence>
<dbReference type="PROSITE" id="PS50026">
    <property type="entry name" value="EGF_3"/>
    <property type="match status" value="4"/>
</dbReference>
<dbReference type="OMA" id="CDEESKC"/>
<feature type="disulfide bond" evidence="12">
    <location>
        <begin position="171"/>
        <end position="180"/>
    </location>
</feature>
<dbReference type="eggNOG" id="KOG1219">
    <property type="taxonomic scope" value="Eukaryota"/>
</dbReference>
<dbReference type="CDD" id="cd00054">
    <property type="entry name" value="EGF_CA"/>
    <property type="match status" value="4"/>
</dbReference>
<dbReference type="InParanoid" id="A7SNZ1"/>
<dbReference type="GO" id="GO:0005576">
    <property type="term" value="C:extracellular region"/>
    <property type="evidence" value="ECO:0007669"/>
    <property type="project" value="UniProtKB-SubCell"/>
</dbReference>
<keyword evidence="15" id="KW-1185">Reference proteome</keyword>
<dbReference type="SUPFAM" id="SSF57196">
    <property type="entry name" value="EGF/Laminin"/>
    <property type="match status" value="1"/>
</dbReference>
<feature type="domain" description="EGF-like" evidence="13">
    <location>
        <begin position="46"/>
        <end position="82"/>
    </location>
</feature>
<dbReference type="PROSITE" id="PS00022">
    <property type="entry name" value="EGF_1"/>
    <property type="match status" value="4"/>
</dbReference>
<proteinExistence type="inferred from homology"/>
<dbReference type="InterPro" id="IPR009030">
    <property type="entry name" value="Growth_fac_rcpt_cys_sf"/>
</dbReference>
<feature type="disulfide bond" evidence="12">
    <location>
        <begin position="109"/>
        <end position="118"/>
    </location>
</feature>
<feature type="domain" description="EGF-like" evidence="13">
    <location>
        <begin position="83"/>
        <end position="119"/>
    </location>
</feature>
<evidence type="ECO:0000259" key="13">
    <source>
        <dbReference type="PROSITE" id="PS50026"/>
    </source>
</evidence>
<dbReference type="EMBL" id="DS469725">
    <property type="protein sequence ID" value="EDO34599.1"/>
    <property type="molecule type" value="Genomic_DNA"/>
</dbReference>
<dbReference type="PANTHER" id="PTHR24049">
    <property type="entry name" value="CRUMBS FAMILY MEMBER"/>
    <property type="match status" value="1"/>
</dbReference>
<evidence type="ECO:0000256" key="9">
    <source>
        <dbReference type="ARBA" id="ARBA00022837"/>
    </source>
</evidence>
<dbReference type="GO" id="GO:0005112">
    <property type="term" value="F:Notch binding"/>
    <property type="evidence" value="ECO:0000318"/>
    <property type="project" value="GO_Central"/>
</dbReference>
<dbReference type="STRING" id="45351.A7SNZ1"/>
<dbReference type="InterPro" id="IPR001881">
    <property type="entry name" value="EGF-like_Ca-bd_dom"/>
</dbReference>
<evidence type="ECO:0000256" key="5">
    <source>
        <dbReference type="ARBA" id="ARBA00022525"/>
    </source>
</evidence>
<evidence type="ECO:0000256" key="7">
    <source>
        <dbReference type="ARBA" id="ARBA00022729"/>
    </source>
</evidence>
<gene>
    <name evidence="14" type="ORF">NEMVEDRAFT_v1g125383</name>
</gene>
<evidence type="ECO:0000256" key="1">
    <source>
        <dbReference type="ARBA" id="ARBA00004496"/>
    </source>
</evidence>
<dbReference type="FunFam" id="2.10.25.10:FF:001144">
    <property type="entry name" value="Predicted protein"/>
    <property type="match status" value="2"/>
</dbReference>
<organism evidence="14 15">
    <name type="scientific">Nematostella vectensis</name>
    <name type="common">Starlet sea anemone</name>
    <dbReference type="NCBI Taxonomy" id="45351"/>
    <lineage>
        <taxon>Eukaryota</taxon>
        <taxon>Metazoa</taxon>
        <taxon>Cnidaria</taxon>
        <taxon>Anthozoa</taxon>
        <taxon>Hexacorallia</taxon>
        <taxon>Actiniaria</taxon>
        <taxon>Edwardsiidae</taxon>
        <taxon>Nematostella</taxon>
    </lineage>
</organism>
<dbReference type="InterPro" id="IPR051022">
    <property type="entry name" value="Notch_Cell-Fate_Det"/>
</dbReference>
<keyword evidence="10 12" id="KW-1015">Disulfide bond</keyword>
<dbReference type="Proteomes" id="UP000001593">
    <property type="component" value="Unassembled WGS sequence"/>
</dbReference>
<evidence type="ECO:0000256" key="6">
    <source>
        <dbReference type="ARBA" id="ARBA00022536"/>
    </source>
</evidence>
<dbReference type="InterPro" id="IPR000742">
    <property type="entry name" value="EGF"/>
</dbReference>
<dbReference type="FunFam" id="2.10.25.10:FF:000255">
    <property type="entry name" value="Sushi, nidogen and EGF-like domains 1"/>
    <property type="match status" value="1"/>
</dbReference>
<evidence type="ECO:0000256" key="8">
    <source>
        <dbReference type="ARBA" id="ARBA00022737"/>
    </source>
</evidence>
<keyword evidence="8" id="KW-0677">Repeat</keyword>
<dbReference type="GO" id="GO:0005509">
    <property type="term" value="F:calcium ion binding"/>
    <property type="evidence" value="ECO:0007669"/>
    <property type="project" value="InterPro"/>
</dbReference>
<dbReference type="PhylomeDB" id="A7SNZ1"/>
<feature type="domain" description="EGF-like" evidence="13">
    <location>
        <begin position="144"/>
        <end position="181"/>
    </location>
</feature>
<feature type="disulfide bond" evidence="12">
    <location>
        <begin position="34"/>
        <end position="43"/>
    </location>
</feature>
<evidence type="ECO:0000313" key="14">
    <source>
        <dbReference type="EMBL" id="EDO34599.1"/>
    </source>
</evidence>
<evidence type="ECO:0000256" key="3">
    <source>
        <dbReference type="ARBA" id="ARBA00006373"/>
    </source>
</evidence>
<evidence type="ECO:0000256" key="10">
    <source>
        <dbReference type="ARBA" id="ARBA00023157"/>
    </source>
</evidence>
<protein>
    <recommendedName>
        <fullName evidence="13">EGF-like domain-containing protein</fullName>
    </recommendedName>
</protein>
<feature type="domain" description="EGF-like" evidence="13">
    <location>
        <begin position="8"/>
        <end position="44"/>
    </location>
</feature>
<evidence type="ECO:0000256" key="4">
    <source>
        <dbReference type="ARBA" id="ARBA00022490"/>
    </source>
</evidence>
<dbReference type="SUPFAM" id="SSF57184">
    <property type="entry name" value="Growth factor receptor domain"/>
    <property type="match status" value="1"/>
</dbReference>
<dbReference type="FunFam" id="2.10.25.10:FF:000425">
    <property type="entry name" value="Eyes shut homolog"/>
    <property type="match status" value="1"/>
</dbReference>
<dbReference type="SMART" id="SM00179">
    <property type="entry name" value="EGF_CA"/>
    <property type="match status" value="4"/>
</dbReference>
<name>A7SNZ1_NEMVE</name>
<dbReference type="HOGENOM" id="CLU_004826_3_2_1"/>
<dbReference type="GO" id="GO:0005737">
    <property type="term" value="C:cytoplasm"/>
    <property type="evidence" value="ECO:0007669"/>
    <property type="project" value="UniProtKB-SubCell"/>
</dbReference>
<accession>A7SNZ1</accession>
<dbReference type="PROSITE" id="PS01186">
    <property type="entry name" value="EGF_2"/>
    <property type="match status" value="3"/>
</dbReference>
<feature type="disulfide bond" evidence="12">
    <location>
        <begin position="72"/>
        <end position="81"/>
    </location>
</feature>
<sequence>MLTYQPTVNSPCEVSPCRNGGTCSAVGNEYRCVCALGYKGDRCDSKYTVCFPNPCKNFATCTEHPNDYECTCHPGFHGKNCDEESKCEPNPCRNGAVCTETREKYICSCTYGFMGKNCERKKSSRLLFKQIMSRKIRTVVQLKAESKCHPVNPCQNNGVCKEDLDSYRCECNDNYGGINCEGIHTRKIK</sequence>
<keyword evidence="6 12" id="KW-0245">EGF-like domain</keyword>
<dbReference type="Gene3D" id="2.10.25.10">
    <property type="entry name" value="Laminin"/>
    <property type="match status" value="4"/>
</dbReference>
<keyword evidence="5" id="KW-0964">Secreted</keyword>
<keyword evidence="11" id="KW-0325">Glycoprotein</keyword>
<evidence type="ECO:0000256" key="11">
    <source>
        <dbReference type="ARBA" id="ARBA00023180"/>
    </source>
</evidence>
<comment type="similarity">
    <text evidence="3">Belongs to the EGF domain peptide family.</text>
</comment>
<evidence type="ECO:0000313" key="15">
    <source>
        <dbReference type="Proteomes" id="UP000001593"/>
    </source>
</evidence>
<dbReference type="SMART" id="SM00181">
    <property type="entry name" value="EGF"/>
    <property type="match status" value="4"/>
</dbReference>
<keyword evidence="7" id="KW-0732">Signal</keyword>
<keyword evidence="9" id="KW-0106">Calcium</keyword>
<comment type="caution">
    <text evidence="12">Lacks conserved residue(s) required for the propagation of feature annotation.</text>
</comment>